<keyword evidence="4" id="KW-0255">Endonuclease</keyword>
<dbReference type="Gene3D" id="3.30.420.10">
    <property type="entry name" value="Ribonuclease H-like superfamily/Ribonuclease H"/>
    <property type="match status" value="1"/>
</dbReference>
<comment type="caution">
    <text evidence="10">The sequence shown here is derived from an EMBL/GenBank/DDBJ whole genome shotgun (WGS) entry which is preliminary data.</text>
</comment>
<dbReference type="Proteomes" id="UP000321947">
    <property type="component" value="Unassembled WGS sequence"/>
</dbReference>
<keyword evidence="1" id="KW-0808">Transferase</keyword>
<evidence type="ECO:0000256" key="7">
    <source>
        <dbReference type="SAM" id="MobiDB-lite"/>
    </source>
</evidence>
<dbReference type="EMBL" id="SSTE01020983">
    <property type="protein sequence ID" value="KAA0033067.1"/>
    <property type="molecule type" value="Genomic_DNA"/>
</dbReference>
<dbReference type="SUPFAM" id="SSF56672">
    <property type="entry name" value="DNA/RNA polymerases"/>
    <property type="match status" value="1"/>
</dbReference>
<evidence type="ECO:0000313" key="13">
    <source>
        <dbReference type="Proteomes" id="UP000321947"/>
    </source>
</evidence>
<dbReference type="Gene3D" id="2.40.50.40">
    <property type="match status" value="1"/>
</dbReference>
<dbReference type="GO" id="GO:0016787">
    <property type="term" value="F:hydrolase activity"/>
    <property type="evidence" value="ECO:0007669"/>
    <property type="project" value="UniProtKB-KW"/>
</dbReference>
<dbReference type="InterPro" id="IPR001584">
    <property type="entry name" value="Integrase_cat-core"/>
</dbReference>
<dbReference type="InterPro" id="IPR041588">
    <property type="entry name" value="Integrase_H2C2"/>
</dbReference>
<dbReference type="GO" id="GO:0004519">
    <property type="term" value="F:endonuclease activity"/>
    <property type="evidence" value="ECO:0007669"/>
    <property type="project" value="UniProtKB-KW"/>
</dbReference>
<dbReference type="OrthoDB" id="2013610at2759"/>
<gene>
    <name evidence="11" type="ORF">E5676_scaffold121G00960</name>
    <name evidence="10" type="ORF">E6C27_scaffold269G001830</name>
</gene>
<dbReference type="InterPro" id="IPR041373">
    <property type="entry name" value="RT_RNaseH"/>
</dbReference>
<keyword evidence="3" id="KW-0540">Nuclease</keyword>
<dbReference type="SUPFAM" id="SSF53098">
    <property type="entry name" value="Ribonuclease H-like"/>
    <property type="match status" value="1"/>
</dbReference>
<keyword evidence="2" id="KW-0548">Nucleotidyltransferase</keyword>
<evidence type="ECO:0000256" key="1">
    <source>
        <dbReference type="ARBA" id="ARBA00022679"/>
    </source>
</evidence>
<evidence type="ECO:0000256" key="5">
    <source>
        <dbReference type="ARBA" id="ARBA00022801"/>
    </source>
</evidence>
<dbReference type="InterPro" id="IPR043502">
    <property type="entry name" value="DNA/RNA_pol_sf"/>
</dbReference>
<dbReference type="GO" id="GO:0003676">
    <property type="term" value="F:nucleic acid binding"/>
    <property type="evidence" value="ECO:0007669"/>
    <property type="project" value="InterPro"/>
</dbReference>
<evidence type="ECO:0000256" key="4">
    <source>
        <dbReference type="ARBA" id="ARBA00022759"/>
    </source>
</evidence>
<organism evidence="10 12">
    <name type="scientific">Cucumis melo var. makuwa</name>
    <name type="common">Oriental melon</name>
    <dbReference type="NCBI Taxonomy" id="1194695"/>
    <lineage>
        <taxon>Eukaryota</taxon>
        <taxon>Viridiplantae</taxon>
        <taxon>Streptophyta</taxon>
        <taxon>Embryophyta</taxon>
        <taxon>Tracheophyta</taxon>
        <taxon>Spermatophyta</taxon>
        <taxon>Magnoliopsida</taxon>
        <taxon>eudicotyledons</taxon>
        <taxon>Gunneridae</taxon>
        <taxon>Pentapetalae</taxon>
        <taxon>rosids</taxon>
        <taxon>fabids</taxon>
        <taxon>Cucurbitales</taxon>
        <taxon>Cucurbitaceae</taxon>
        <taxon>Benincaseae</taxon>
        <taxon>Cucumis</taxon>
    </lineage>
</organism>
<evidence type="ECO:0000313" key="10">
    <source>
        <dbReference type="EMBL" id="KAA0033067.1"/>
    </source>
</evidence>
<evidence type="ECO:0000313" key="11">
    <source>
        <dbReference type="EMBL" id="TYK03481.1"/>
    </source>
</evidence>
<dbReference type="Proteomes" id="UP000321393">
    <property type="component" value="Unassembled WGS sequence"/>
</dbReference>
<reference evidence="12 13" key="1">
    <citation type="submission" date="2019-08" db="EMBL/GenBank/DDBJ databases">
        <title>Draft genome sequences of two oriental melons (Cucumis melo L. var makuwa).</title>
        <authorList>
            <person name="Kwon S.-Y."/>
        </authorList>
    </citation>
    <scope>NUCLEOTIDE SEQUENCE [LARGE SCALE GENOMIC DNA]</scope>
    <source>
        <strain evidence="13">cv. Chang Bougi</strain>
        <strain evidence="12">cv. SW 3</strain>
        <tissue evidence="10">Leaf</tissue>
    </source>
</reference>
<evidence type="ECO:0000256" key="6">
    <source>
        <dbReference type="ARBA" id="ARBA00022918"/>
    </source>
</evidence>
<dbReference type="AlphaFoldDB" id="A0A5A7SUR4"/>
<accession>A0A5A7SUR4</accession>
<evidence type="ECO:0000259" key="9">
    <source>
        <dbReference type="PROSITE" id="PS50994"/>
    </source>
</evidence>
<keyword evidence="5" id="KW-0378">Hydrolase</keyword>
<evidence type="ECO:0000256" key="3">
    <source>
        <dbReference type="ARBA" id="ARBA00022722"/>
    </source>
</evidence>
<dbReference type="InterPro" id="IPR012337">
    <property type="entry name" value="RNaseH-like_sf"/>
</dbReference>
<dbReference type="PANTHER" id="PTHR37984:SF5">
    <property type="entry name" value="PROTEIN NYNRIN-LIKE"/>
    <property type="match status" value="1"/>
</dbReference>
<feature type="domain" description="Integrase catalytic" evidence="9">
    <location>
        <begin position="370"/>
        <end position="489"/>
    </location>
</feature>
<dbReference type="InterPro" id="IPR000953">
    <property type="entry name" value="Chromo/chromo_shadow_dom"/>
</dbReference>
<dbReference type="GO" id="GO:0015074">
    <property type="term" value="P:DNA integration"/>
    <property type="evidence" value="ECO:0007669"/>
    <property type="project" value="InterPro"/>
</dbReference>
<proteinExistence type="predicted"/>
<feature type="region of interest" description="Disordered" evidence="7">
    <location>
        <begin position="47"/>
        <end position="73"/>
    </location>
</feature>
<dbReference type="SUPFAM" id="SSF54160">
    <property type="entry name" value="Chromo domain-like"/>
    <property type="match status" value="1"/>
</dbReference>
<dbReference type="PROSITE" id="PS50994">
    <property type="entry name" value="INTEGRASE"/>
    <property type="match status" value="1"/>
</dbReference>
<dbReference type="InterPro" id="IPR036397">
    <property type="entry name" value="RNaseH_sf"/>
</dbReference>
<evidence type="ECO:0000256" key="2">
    <source>
        <dbReference type="ARBA" id="ARBA00022695"/>
    </source>
</evidence>
<dbReference type="Gene3D" id="1.10.340.70">
    <property type="match status" value="1"/>
</dbReference>
<dbReference type="EMBL" id="SSTD01014931">
    <property type="protein sequence ID" value="TYK03481.1"/>
    <property type="molecule type" value="Genomic_DNA"/>
</dbReference>
<sequence>MPVIESSLSDIVKNLELMRSQSEKQQQMLLLMMESMAKERSAVNKRMTESAMRESVSMKGKESKATSSKSAELNRNIGECQTERKSDIEEIAADRSKFKKVEMSVFIREDPDSWLFRGNKYFQIRSSTAIQGKGVCENVEIQLKNWSLKEDFLPLKLGGVDIILVLAIQRWRPYLLGAKFVVKTYQKSLKSLLEQRVVQSQYQKWVAKLLGYPFEVVYKPGLENKAVDALSRKPPVVQLCGISAPILLDLKIIKEEVEKDEKLQKVVNEWKNEDGEKNNRFSVKNGMLHYKNRLVLSKTSSLILAMLHAFRDSVVGGHSGFLRTYKRLTAELYWEGMKSNVKKHCEECLTCQRNKTLALSPAGLLVPLEVPQQVWSDISMDFVDGLPKARGFEVVLVVVDRLKKNFLSHLWKEMFRLAGTKLNKSTAYHPQSDGQTEFINRGLETYLRCFYSERPKEWVSWLPWAEFWYNTTFQRALGVSPFQVFYGRKPPPLLSYGEGDTSNSTLDEQLRERDIVLAALREHLILAQQQMKQYADRKRRHVEYQAQSEDILEYQKNKAGSWEVLIAWKGLPRHETSWEDYDEIRQLYPDLHLEDKVTLEGGSNIRPPIKFVYSRKK</sequence>
<dbReference type="PANTHER" id="PTHR37984">
    <property type="entry name" value="PROTEIN CBG26694"/>
    <property type="match status" value="1"/>
</dbReference>
<feature type="domain" description="Chromo" evidence="8">
    <location>
        <begin position="546"/>
        <end position="591"/>
    </location>
</feature>
<dbReference type="Pfam" id="PF17917">
    <property type="entry name" value="RT_RNaseH"/>
    <property type="match status" value="1"/>
</dbReference>
<keyword evidence="6" id="KW-0695">RNA-directed DNA polymerase</keyword>
<dbReference type="PROSITE" id="PS50013">
    <property type="entry name" value="CHROMO_2"/>
    <property type="match status" value="1"/>
</dbReference>
<dbReference type="InterPro" id="IPR016197">
    <property type="entry name" value="Chromo-like_dom_sf"/>
</dbReference>
<dbReference type="GO" id="GO:0003964">
    <property type="term" value="F:RNA-directed DNA polymerase activity"/>
    <property type="evidence" value="ECO:0007669"/>
    <property type="project" value="UniProtKB-KW"/>
</dbReference>
<evidence type="ECO:0000259" key="8">
    <source>
        <dbReference type="PROSITE" id="PS50013"/>
    </source>
</evidence>
<protein>
    <submittedName>
        <fullName evidence="10">Transposon Tf2-1 polyprotein isoform X1</fullName>
    </submittedName>
</protein>
<name>A0A5A7SUR4_CUCMM</name>
<evidence type="ECO:0000313" key="12">
    <source>
        <dbReference type="Proteomes" id="UP000321393"/>
    </source>
</evidence>
<dbReference type="Pfam" id="PF17921">
    <property type="entry name" value="Integrase_H2C2"/>
    <property type="match status" value="1"/>
</dbReference>
<dbReference type="InterPro" id="IPR050951">
    <property type="entry name" value="Retrovirus_Pol_polyprotein"/>
</dbReference>